<accession>A0A0M4LZQ6</accession>
<dbReference type="PANTHER" id="PTHR12935:SF0">
    <property type="entry name" value="GAMMA-GLUTAMYLCYCLOTRANSFERASE"/>
    <property type="match status" value="1"/>
</dbReference>
<keyword evidence="4" id="KW-0808">Transferase</keyword>
<dbReference type="OrthoDB" id="3212194at2"/>
<dbReference type="GO" id="GO:0016740">
    <property type="term" value="F:transferase activity"/>
    <property type="evidence" value="ECO:0007669"/>
    <property type="project" value="UniProtKB-KW"/>
</dbReference>
<dbReference type="PATRIC" id="fig|1528099.3.peg.1251"/>
<dbReference type="InterPro" id="IPR036568">
    <property type="entry name" value="GGCT-like_sf"/>
</dbReference>
<dbReference type="GO" id="GO:0003839">
    <property type="term" value="F:gamma-glutamylcyclotransferase activity"/>
    <property type="evidence" value="ECO:0007669"/>
    <property type="project" value="InterPro"/>
</dbReference>
<sequence length="170" mass="19071">MPLYAAYGTNMAPAQMLRHAPHSPLAGTAWLEGWRLTFAGEDMSCWEGALATVVEDPDSRVFVALYDVPAHDEKRLDEWEAYDQDLHRKIKARVTARITTPPRPGTTDTEPDIQIQEKSVLVWFYVMDAYEGGLPSAQYLAMVADAAEEAGAPANYVRELRMRSCRPAER</sequence>
<organism evidence="4 6">
    <name type="scientific">Lawsonella clevelandensis</name>
    <dbReference type="NCBI Taxonomy" id="1528099"/>
    <lineage>
        <taxon>Bacteria</taxon>
        <taxon>Bacillati</taxon>
        <taxon>Actinomycetota</taxon>
        <taxon>Actinomycetes</taxon>
        <taxon>Mycobacteriales</taxon>
        <taxon>Lawsonellaceae</taxon>
        <taxon>Lawsonella</taxon>
    </lineage>
</organism>
<reference evidence="4 6" key="1">
    <citation type="journal article" date="2015" name="Genome Announc.">
        <title>Complete Genome Sequences for Two Strains of a Novel Fastidious, Partially Acid-Fast, Gram-Positive Corynebacterineae Bacterium, Derived from Human Clinical Samples.</title>
        <authorList>
            <person name="Nicholson A.C."/>
            <person name="Bell M."/>
            <person name="Humrighouse B.W."/>
            <person name="McQuiston J.R."/>
        </authorList>
    </citation>
    <scope>NUCLEOTIDE SEQUENCE [LARGE SCALE GENOMIC DNA]</scope>
    <source>
        <strain evidence="4 6">X1698</strain>
    </source>
</reference>
<dbReference type="SUPFAM" id="SSF110857">
    <property type="entry name" value="Gamma-glutamyl cyclotransferase-like"/>
    <property type="match status" value="1"/>
</dbReference>
<dbReference type="PANTHER" id="PTHR12935">
    <property type="entry name" value="GAMMA-GLUTAMYLCYCLOTRANSFERASE"/>
    <property type="match status" value="1"/>
</dbReference>
<feature type="binding site" evidence="3">
    <location>
        <position position="139"/>
    </location>
    <ligand>
        <name>substrate</name>
    </ligand>
</feature>
<reference evidence="5 7" key="3">
    <citation type="submission" date="2019-04" db="EMBL/GenBank/DDBJ databases">
        <authorList>
            <person name="Seth-Smith MB H."/>
            <person name="Seth-Smith H."/>
        </authorList>
    </citation>
    <scope>NUCLEOTIDE SEQUENCE [LARGE SCALE GENOMIC DNA]</scope>
    <source>
        <strain evidence="5">USB-603019</strain>
    </source>
</reference>
<keyword evidence="1" id="KW-0456">Lyase</keyword>
<evidence type="ECO:0000313" key="4">
    <source>
        <dbReference type="EMBL" id="ALE19245.1"/>
    </source>
</evidence>
<evidence type="ECO:0000256" key="1">
    <source>
        <dbReference type="ARBA" id="ARBA00023239"/>
    </source>
</evidence>
<dbReference type="EMBL" id="CP012390">
    <property type="protein sequence ID" value="ALE19245.1"/>
    <property type="molecule type" value="Genomic_DNA"/>
</dbReference>
<dbReference type="GeneID" id="84895158"/>
<dbReference type="EMBL" id="LR584267">
    <property type="protein sequence ID" value="VHO01245.1"/>
    <property type="molecule type" value="Genomic_DNA"/>
</dbReference>
<proteinExistence type="predicted"/>
<dbReference type="STRING" id="1528099.AL705_06340"/>
<dbReference type="Proteomes" id="UP000068137">
    <property type="component" value="Chromosome"/>
</dbReference>
<evidence type="ECO:0000313" key="5">
    <source>
        <dbReference type="EMBL" id="VHO01245.1"/>
    </source>
</evidence>
<evidence type="ECO:0000313" key="7">
    <source>
        <dbReference type="Proteomes" id="UP000324288"/>
    </source>
</evidence>
<dbReference type="InterPro" id="IPR017939">
    <property type="entry name" value="G-Glutamylcylcotransferase"/>
</dbReference>
<keyword evidence="7" id="KW-1185">Reference proteome</keyword>
<reference evidence="4" key="2">
    <citation type="journal article" date="2016" name="Int. J. Syst. Evol. Microbiol.">
        <title>Lawsonella clevelandensis gen. nov., sp. nov., a new member of the suborder Corynebacterineae isolated from human abscesses.</title>
        <authorList>
            <person name="Bell M.E."/>
            <person name="Bernard K.A."/>
            <person name="Harrington S.M."/>
            <person name="Patel N.B."/>
            <person name="Tucker T.A."/>
            <person name="Metcalfe M.G."/>
            <person name="McQuiston J.R."/>
        </authorList>
    </citation>
    <scope>NUCLEOTIDE SEQUENCE</scope>
    <source>
        <strain evidence="4">X1698</strain>
    </source>
</reference>
<dbReference type="Pfam" id="PF13772">
    <property type="entry name" value="AIG2_2"/>
    <property type="match status" value="1"/>
</dbReference>
<evidence type="ECO:0000256" key="2">
    <source>
        <dbReference type="PIRSR" id="PIRSR617939-1"/>
    </source>
</evidence>
<dbReference type="RefSeq" id="WP_053962290.1">
    <property type="nucleotide sequence ID" value="NZ_CAJPTR010000065.1"/>
</dbReference>
<dbReference type="AlphaFoldDB" id="A0A0M4LZQ6"/>
<name>A0A0M4LZQ6_9ACTN</name>
<evidence type="ECO:0000313" key="6">
    <source>
        <dbReference type="Proteomes" id="UP000068137"/>
    </source>
</evidence>
<feature type="active site" description="Proton acceptor" evidence="2">
    <location>
        <position position="80"/>
    </location>
</feature>
<dbReference type="InterPro" id="IPR013024">
    <property type="entry name" value="GGCT-like"/>
</dbReference>
<dbReference type="Proteomes" id="UP000324288">
    <property type="component" value="Chromosome"/>
</dbReference>
<protein>
    <submittedName>
        <fullName evidence="4">Gamma-glutamyl cyclotransferase</fullName>
    </submittedName>
</protein>
<gene>
    <name evidence="4" type="ORF">AL705_06340</name>
    <name evidence="5" type="ORF">LC603019_01255</name>
</gene>
<dbReference type="KEGG" id="cbq:AL705_06340"/>
<dbReference type="Gene3D" id="3.10.490.10">
    <property type="entry name" value="Gamma-glutamyl cyclotransferase-like"/>
    <property type="match status" value="1"/>
</dbReference>
<evidence type="ECO:0000256" key="3">
    <source>
        <dbReference type="PIRSR" id="PIRSR617939-2"/>
    </source>
</evidence>
<dbReference type="CDD" id="cd06661">
    <property type="entry name" value="GGCT_like"/>
    <property type="match status" value="1"/>
</dbReference>